<evidence type="ECO:0000313" key="2">
    <source>
        <dbReference type="EMBL" id="MEK8180500.1"/>
    </source>
</evidence>
<comment type="caution">
    <text evidence="2">The sequence shown here is derived from an EMBL/GenBank/DDBJ whole genome shotgun (WGS) entry which is preliminary data.</text>
</comment>
<gene>
    <name evidence="2" type="ORF">WMW71_09125</name>
</gene>
<evidence type="ECO:0000256" key="1">
    <source>
        <dbReference type="SAM" id="SignalP"/>
    </source>
</evidence>
<feature type="signal peptide" evidence="1">
    <location>
        <begin position="1"/>
        <end position="21"/>
    </location>
</feature>
<dbReference type="PROSITE" id="PS51257">
    <property type="entry name" value="PROKAR_LIPOPROTEIN"/>
    <property type="match status" value="1"/>
</dbReference>
<keyword evidence="3" id="KW-1185">Reference proteome</keyword>
<accession>A0ABU9E3B0</accession>
<proteinExistence type="predicted"/>
<evidence type="ECO:0000313" key="3">
    <source>
        <dbReference type="Proteomes" id="UP001491349"/>
    </source>
</evidence>
<dbReference type="Proteomes" id="UP001491349">
    <property type="component" value="Unassembled WGS sequence"/>
</dbReference>
<reference evidence="2 3" key="1">
    <citation type="submission" date="2024-04" db="EMBL/GenBank/DDBJ databases">
        <title>draft genome sequnece of Flavobacterium buctense JCM 30750.</title>
        <authorList>
            <person name="Kim D.-U."/>
        </authorList>
    </citation>
    <scope>NUCLEOTIDE SEQUENCE [LARGE SCALE GENOMIC DNA]</scope>
    <source>
        <strain evidence="2 3">JCM 30750</strain>
    </source>
</reference>
<sequence length="278" mass="32481">MKNCCYIFIAFFMLLSCSNDTSDQANIDTNLLQRIDFYPGLAFERRWVFNTDGLLKEITKSDGTLVQDFTYDNNNRLINSTVFNDNGFNQTYTFTYDNTNFVNSVNGETVNYNASLDSYYVGNLSQNYRLTKINSEKLLVYGKTSYQDFDDDGNPYEITWDEITVTYSNNNLMSYYPNDSCNYFTYDSQTNPIRNVILPICRAFSFIENSRWVDGLYFSPNNPLSHEYCSEDPESEVYNYTYNTDNLPLIQTRDNYYLGVYENTITTAKYYYQGDVIP</sequence>
<dbReference type="RefSeq" id="WP_187659757.1">
    <property type="nucleotide sequence ID" value="NZ_JACTAB010000002.1"/>
</dbReference>
<feature type="chain" id="PRO_5047142471" description="YD repeat-containing protein" evidence="1">
    <location>
        <begin position="22"/>
        <end position="278"/>
    </location>
</feature>
<protein>
    <recommendedName>
        <fullName evidence="4">YD repeat-containing protein</fullName>
    </recommendedName>
</protein>
<evidence type="ECO:0008006" key="4">
    <source>
        <dbReference type="Google" id="ProtNLM"/>
    </source>
</evidence>
<name>A0ABU9E3B0_9FLAO</name>
<dbReference type="EMBL" id="JBBPCB010000005">
    <property type="protein sequence ID" value="MEK8180500.1"/>
    <property type="molecule type" value="Genomic_DNA"/>
</dbReference>
<keyword evidence="1" id="KW-0732">Signal</keyword>
<organism evidence="2 3">
    <name type="scientific">Flavobacterium buctense</name>
    <dbReference type="NCBI Taxonomy" id="1648146"/>
    <lineage>
        <taxon>Bacteria</taxon>
        <taxon>Pseudomonadati</taxon>
        <taxon>Bacteroidota</taxon>
        <taxon>Flavobacteriia</taxon>
        <taxon>Flavobacteriales</taxon>
        <taxon>Flavobacteriaceae</taxon>
        <taxon>Flavobacterium</taxon>
    </lineage>
</organism>